<dbReference type="Proteomes" id="UP000195540">
    <property type="component" value="Chromosome"/>
</dbReference>
<protein>
    <submittedName>
        <fullName evidence="3">Fimbrial adhesin</fullName>
    </submittedName>
    <submittedName>
        <fullName evidence="2">PixG protein</fullName>
    </submittedName>
</protein>
<dbReference type="EMBL" id="ABKSPD020000015">
    <property type="protein sequence ID" value="EKW9777552.1"/>
    <property type="molecule type" value="Genomic_DNA"/>
</dbReference>
<evidence type="ECO:0000313" key="3">
    <source>
        <dbReference type="EMBL" id="SPZ03234.1"/>
    </source>
</evidence>
<dbReference type="Proteomes" id="UP001171165">
    <property type="component" value="Unassembled WGS sequence"/>
</dbReference>
<dbReference type="InterPro" id="IPR036937">
    <property type="entry name" value="Adhesion_dom_fimbrial_sf"/>
</dbReference>
<dbReference type="GO" id="GO:0009289">
    <property type="term" value="C:pilus"/>
    <property type="evidence" value="ECO:0007669"/>
    <property type="project" value="InterPro"/>
</dbReference>
<accession>A0A1Z1STX3</accession>
<evidence type="ECO:0000313" key="2">
    <source>
        <dbReference type="EMBL" id="EKW9777552.1"/>
    </source>
</evidence>
<dbReference type="EMBL" id="CP021694">
    <property type="protein sequence ID" value="ARX33826.1"/>
    <property type="molecule type" value="Genomic_DNA"/>
</dbReference>
<dbReference type="STRING" id="584.AOUC001_03725"/>
<evidence type="ECO:0000313" key="5">
    <source>
        <dbReference type="Proteomes" id="UP000251485"/>
    </source>
</evidence>
<dbReference type="OrthoDB" id="6638395at2"/>
<reference evidence="3 5" key="2">
    <citation type="submission" date="2018-06" db="EMBL/GenBank/DDBJ databases">
        <authorList>
            <consortium name="Pathogen Informatics"/>
            <person name="Doyle S."/>
        </authorList>
    </citation>
    <scope>NUCLEOTIDE SEQUENCE [LARGE SCALE GENOMIC DNA]</scope>
    <source>
        <strain evidence="3 5">NCTC10975</strain>
    </source>
</reference>
<dbReference type="GeneID" id="6802333"/>
<proteinExistence type="predicted"/>
<evidence type="ECO:0000313" key="6">
    <source>
        <dbReference type="Proteomes" id="UP001171165"/>
    </source>
</evidence>
<dbReference type="Gene3D" id="2.60.40.1090">
    <property type="entry name" value="Fimbrial-type adhesion domain"/>
    <property type="match status" value="1"/>
</dbReference>
<sequence length="339" mass="36541">MNKTLIGIALFSLATPYAVGWQQNFLHVPSNGSTASATAPALNVTDANASGVIKVTIPQVKGWRVIASYCSGSGSMAEEGNYRYWIRLPQTNTWQKHSSGLSYYLSNLSWTLAGTNNNNNQVYVGPNYYAKQSPSGCHSVGTVWGLGSAVLPLDRSMSLTVAVSRATAYPGSYNLNIPFAWAYEENKGSGGNSTGYLQFGNAMKPYMNSYINIPVSITSKCNIKNQVINLSHGNMTPEESINNVTPPYNYQLTCDYDASVSVSLIGSAPVSGKTENYTKCGNGGSCELKYNDTEYKGKFKLNAGAAKTFSITSTFHPNDIRNPVEGSFQGSAILRVLVD</sequence>
<organism evidence="2 6">
    <name type="scientific">Proteus mirabilis</name>
    <dbReference type="NCBI Taxonomy" id="584"/>
    <lineage>
        <taxon>Bacteria</taxon>
        <taxon>Pseudomonadati</taxon>
        <taxon>Pseudomonadota</taxon>
        <taxon>Gammaproteobacteria</taxon>
        <taxon>Enterobacterales</taxon>
        <taxon>Morganellaceae</taxon>
        <taxon>Proteus</taxon>
    </lineage>
</organism>
<reference evidence="1 4" key="1">
    <citation type="submission" date="2017-05" db="EMBL/GenBank/DDBJ databases">
        <title>Whole genome sequencing of Proteus mirabilis AR_0155.</title>
        <authorList>
            <person name="Conlan S."/>
            <person name="Thomas P.J."/>
            <person name="Mullikin J."/>
            <person name="Frank K.M."/>
            <person name="Segre J.A."/>
        </authorList>
    </citation>
    <scope>NUCLEOTIDE SEQUENCE [LARGE SCALE GENOMIC DNA]</scope>
    <source>
        <strain evidence="1 4">AR_0155</strain>
    </source>
</reference>
<dbReference type="RefSeq" id="WP_004244321.1">
    <property type="nucleotide sequence ID" value="NZ_ABFDCH020000021.1"/>
</dbReference>
<dbReference type="EMBL" id="UAUE01000035">
    <property type="protein sequence ID" value="SPZ03234.1"/>
    <property type="molecule type" value="Genomic_DNA"/>
</dbReference>
<evidence type="ECO:0000313" key="4">
    <source>
        <dbReference type="Proteomes" id="UP000195540"/>
    </source>
</evidence>
<reference evidence="2" key="3">
    <citation type="submission" date="2023-06" db="EMBL/GenBank/DDBJ databases">
        <authorList>
            <consortium name="Clinical and Environmental Microbiology Branch: Whole genome sequencing antimicrobial resistance pathogens in the healthcare setting"/>
        </authorList>
    </citation>
    <scope>NUCLEOTIDE SEQUENCE</scope>
    <source>
        <strain evidence="2">Microbial</strain>
    </source>
</reference>
<dbReference type="KEGG" id="pvl:AOB99_13000"/>
<dbReference type="GO" id="GO:0007155">
    <property type="term" value="P:cell adhesion"/>
    <property type="evidence" value="ECO:0007669"/>
    <property type="project" value="InterPro"/>
</dbReference>
<name>A0A1Z1STX3_PROMI</name>
<evidence type="ECO:0000313" key="1">
    <source>
        <dbReference type="EMBL" id="ARX33826.1"/>
    </source>
</evidence>
<dbReference type="OMA" id="AWAYEEN"/>
<dbReference type="AlphaFoldDB" id="A0A1Z1STX3"/>
<dbReference type="Proteomes" id="UP000251485">
    <property type="component" value="Unassembled WGS sequence"/>
</dbReference>
<gene>
    <name evidence="1" type="ORF">AM402_06580</name>
    <name evidence="3" type="ORF">NCTC10975_04920</name>
    <name evidence="2" type="ORF">PW210_003422</name>
</gene>